<comment type="caution">
    <text evidence="1">The sequence shown here is derived from an EMBL/GenBank/DDBJ whole genome shotgun (WGS) entry which is preliminary data.</text>
</comment>
<keyword evidence="2" id="KW-1185">Reference proteome</keyword>
<sequence>MILLCLTLKARYSATRARLNYATFRKSFAGNHIPAPLTSKTLEQRASNPLAYNAFLHGFGVALITYFSLPNVQHRLRRHRSGTAFGIMPQLSRRIRGCAVMIPVKVVMHQTHVAAQLTISPPPLPSLACVVFRTCVCSEPPVFHFIYQEKTRPANSALPPCMDRLGGSLTVQYLLNLTLFLDVPFRDFKSFTEKNLATNMPTNF</sequence>
<reference evidence="1 2" key="1">
    <citation type="submission" date="2019-05" db="EMBL/GenBank/DDBJ databases">
        <title>Another draft genome of Portunus trituberculatus and its Hox gene families provides insights of decapod evolution.</title>
        <authorList>
            <person name="Jeong J.-H."/>
            <person name="Song I."/>
            <person name="Kim S."/>
            <person name="Choi T."/>
            <person name="Kim D."/>
            <person name="Ryu S."/>
            <person name="Kim W."/>
        </authorList>
    </citation>
    <scope>NUCLEOTIDE SEQUENCE [LARGE SCALE GENOMIC DNA]</scope>
    <source>
        <tissue evidence="1">Muscle</tissue>
    </source>
</reference>
<dbReference type="AlphaFoldDB" id="A0A5B7EY24"/>
<proteinExistence type="predicted"/>
<evidence type="ECO:0000313" key="1">
    <source>
        <dbReference type="EMBL" id="MPC39142.1"/>
    </source>
</evidence>
<gene>
    <name evidence="1" type="ORF">E2C01_032664</name>
</gene>
<dbReference type="Proteomes" id="UP000324222">
    <property type="component" value="Unassembled WGS sequence"/>
</dbReference>
<accession>A0A5B7EY24</accession>
<evidence type="ECO:0000313" key="2">
    <source>
        <dbReference type="Proteomes" id="UP000324222"/>
    </source>
</evidence>
<protein>
    <submittedName>
        <fullName evidence="1">Uncharacterized protein</fullName>
    </submittedName>
</protein>
<dbReference type="EMBL" id="VSRR010004274">
    <property type="protein sequence ID" value="MPC39142.1"/>
    <property type="molecule type" value="Genomic_DNA"/>
</dbReference>
<name>A0A5B7EY24_PORTR</name>
<organism evidence="1 2">
    <name type="scientific">Portunus trituberculatus</name>
    <name type="common">Swimming crab</name>
    <name type="synonym">Neptunus trituberculatus</name>
    <dbReference type="NCBI Taxonomy" id="210409"/>
    <lineage>
        <taxon>Eukaryota</taxon>
        <taxon>Metazoa</taxon>
        <taxon>Ecdysozoa</taxon>
        <taxon>Arthropoda</taxon>
        <taxon>Crustacea</taxon>
        <taxon>Multicrustacea</taxon>
        <taxon>Malacostraca</taxon>
        <taxon>Eumalacostraca</taxon>
        <taxon>Eucarida</taxon>
        <taxon>Decapoda</taxon>
        <taxon>Pleocyemata</taxon>
        <taxon>Brachyura</taxon>
        <taxon>Eubrachyura</taxon>
        <taxon>Portunoidea</taxon>
        <taxon>Portunidae</taxon>
        <taxon>Portuninae</taxon>
        <taxon>Portunus</taxon>
    </lineage>
</organism>